<organism evidence="1 2">
    <name type="scientific">Clostridium uliginosum</name>
    <dbReference type="NCBI Taxonomy" id="119641"/>
    <lineage>
        <taxon>Bacteria</taxon>
        <taxon>Bacillati</taxon>
        <taxon>Bacillota</taxon>
        <taxon>Clostridia</taxon>
        <taxon>Eubacteriales</taxon>
        <taxon>Clostridiaceae</taxon>
        <taxon>Clostridium</taxon>
    </lineage>
</organism>
<dbReference type="Proteomes" id="UP000199263">
    <property type="component" value="Unassembled WGS sequence"/>
</dbReference>
<proteinExistence type="predicted"/>
<evidence type="ECO:0000313" key="1">
    <source>
        <dbReference type="EMBL" id="SFD31809.1"/>
    </source>
</evidence>
<dbReference type="AlphaFoldDB" id="A0A1I1RBZ5"/>
<dbReference type="EMBL" id="FOMG01000032">
    <property type="protein sequence ID" value="SFD31809.1"/>
    <property type="molecule type" value="Genomic_DNA"/>
</dbReference>
<evidence type="ECO:0000313" key="2">
    <source>
        <dbReference type="Proteomes" id="UP000199263"/>
    </source>
</evidence>
<dbReference type="RefSeq" id="WP_423230340.1">
    <property type="nucleotide sequence ID" value="NZ_FOMG01000032.1"/>
</dbReference>
<gene>
    <name evidence="1" type="ORF">SAMN05421842_1324</name>
</gene>
<keyword evidence="2" id="KW-1185">Reference proteome</keyword>
<dbReference type="STRING" id="119641.SAMN05421842_1324"/>
<sequence length="66" mass="7724">MASNLEFVEYVCEQISDSGTITYRKMFGDYGVYCNAKIIGLRHIKENNKSKMRRIFRVRQGDEIIS</sequence>
<protein>
    <submittedName>
        <fullName evidence="1">Uncharacterized protein</fullName>
    </submittedName>
</protein>
<reference evidence="1 2" key="1">
    <citation type="submission" date="2016-10" db="EMBL/GenBank/DDBJ databases">
        <authorList>
            <person name="de Groot N.N."/>
        </authorList>
    </citation>
    <scope>NUCLEOTIDE SEQUENCE [LARGE SCALE GENOMIC DNA]</scope>
    <source>
        <strain evidence="1 2">DSM 12992</strain>
    </source>
</reference>
<dbReference type="SUPFAM" id="SSF159894">
    <property type="entry name" value="YgaC/TfoX-N like"/>
    <property type="match status" value="1"/>
</dbReference>
<name>A0A1I1RBZ5_9CLOT</name>
<accession>A0A1I1RBZ5</accession>
<dbReference type="Gene3D" id="3.30.1460.30">
    <property type="entry name" value="YgaC/TfoX-N like chaperone"/>
    <property type="match status" value="1"/>
</dbReference>